<dbReference type="OrthoDB" id="2143914at2759"/>
<sequence length="167" mass="18683">MNLPGRTDNEIKNHWHTHLIKRSAKSYTTSKETNCKPAVGCVTLKRKESVPVPSSFHCGTLRPLILESSSLMLPVSLEKPCNLSPSTATSISEAVNPPMMTDSSSTSTETLTEFDGNFWTDPFIVDNDLYRPENTTSDWTDPSNLCANATYPNDLYDGYDMDIFFNY</sequence>
<dbReference type="CDD" id="cd00167">
    <property type="entry name" value="SANT"/>
    <property type="match status" value="1"/>
</dbReference>
<gene>
    <name evidence="3" type="ORF">FRX31_009656</name>
</gene>
<evidence type="ECO:0000256" key="1">
    <source>
        <dbReference type="SAM" id="MobiDB-lite"/>
    </source>
</evidence>
<feature type="domain" description="HTH myb-type" evidence="2">
    <location>
        <begin position="1"/>
        <end position="23"/>
    </location>
</feature>
<evidence type="ECO:0000313" key="4">
    <source>
        <dbReference type="Proteomes" id="UP000554482"/>
    </source>
</evidence>
<dbReference type="EMBL" id="JABWDY010010338">
    <property type="protein sequence ID" value="KAF5200757.1"/>
    <property type="molecule type" value="Genomic_DNA"/>
</dbReference>
<dbReference type="AlphaFoldDB" id="A0A7J6WV23"/>
<dbReference type="PROSITE" id="PS51294">
    <property type="entry name" value="HTH_MYB"/>
    <property type="match status" value="1"/>
</dbReference>
<evidence type="ECO:0000313" key="3">
    <source>
        <dbReference type="EMBL" id="KAF5200757.1"/>
    </source>
</evidence>
<dbReference type="InterPro" id="IPR017930">
    <property type="entry name" value="Myb_dom"/>
</dbReference>
<dbReference type="Gene3D" id="1.10.10.60">
    <property type="entry name" value="Homeodomain-like"/>
    <property type="match status" value="1"/>
</dbReference>
<dbReference type="InterPro" id="IPR001005">
    <property type="entry name" value="SANT/Myb"/>
</dbReference>
<protein>
    <recommendedName>
        <fullName evidence="2">HTH myb-type domain-containing protein</fullName>
    </recommendedName>
</protein>
<proteinExistence type="predicted"/>
<name>A0A7J6WV23_THATH</name>
<accession>A0A7J6WV23</accession>
<feature type="region of interest" description="Disordered" evidence="1">
    <location>
        <begin position="88"/>
        <end position="107"/>
    </location>
</feature>
<evidence type="ECO:0000259" key="2">
    <source>
        <dbReference type="PROSITE" id="PS51294"/>
    </source>
</evidence>
<comment type="caution">
    <text evidence="3">The sequence shown here is derived from an EMBL/GenBank/DDBJ whole genome shotgun (WGS) entry which is preliminary data.</text>
</comment>
<keyword evidence="4" id="KW-1185">Reference proteome</keyword>
<reference evidence="3 4" key="1">
    <citation type="submission" date="2020-06" db="EMBL/GenBank/DDBJ databases">
        <title>Transcriptomic and genomic resources for Thalictrum thalictroides and T. hernandezii: Facilitating candidate gene discovery in an emerging model plant lineage.</title>
        <authorList>
            <person name="Arias T."/>
            <person name="Riano-Pachon D.M."/>
            <person name="Di Stilio V.S."/>
        </authorList>
    </citation>
    <scope>NUCLEOTIDE SEQUENCE [LARGE SCALE GENOMIC DNA]</scope>
    <source>
        <strain evidence="4">cv. WT478/WT964</strain>
        <tissue evidence="3">Leaves</tissue>
    </source>
</reference>
<organism evidence="3 4">
    <name type="scientific">Thalictrum thalictroides</name>
    <name type="common">Rue-anemone</name>
    <name type="synonym">Anemone thalictroides</name>
    <dbReference type="NCBI Taxonomy" id="46969"/>
    <lineage>
        <taxon>Eukaryota</taxon>
        <taxon>Viridiplantae</taxon>
        <taxon>Streptophyta</taxon>
        <taxon>Embryophyta</taxon>
        <taxon>Tracheophyta</taxon>
        <taxon>Spermatophyta</taxon>
        <taxon>Magnoliopsida</taxon>
        <taxon>Ranunculales</taxon>
        <taxon>Ranunculaceae</taxon>
        <taxon>Thalictroideae</taxon>
        <taxon>Thalictrum</taxon>
    </lineage>
</organism>
<dbReference type="Proteomes" id="UP000554482">
    <property type="component" value="Unassembled WGS sequence"/>
</dbReference>